<evidence type="ECO:0000313" key="4">
    <source>
        <dbReference type="EMBL" id="KCW48876.1"/>
    </source>
</evidence>
<feature type="compositionally biased region" description="Polar residues" evidence="2">
    <location>
        <begin position="52"/>
        <end position="69"/>
    </location>
</feature>
<dbReference type="InterPro" id="IPR036236">
    <property type="entry name" value="Znf_C2H2_sf"/>
</dbReference>
<dbReference type="AlphaFoldDB" id="A0A059A5C5"/>
<dbReference type="Gene3D" id="3.30.160.60">
    <property type="entry name" value="Classic Zinc Finger"/>
    <property type="match status" value="2"/>
</dbReference>
<keyword evidence="1" id="KW-0479">Metal-binding</keyword>
<gene>
    <name evidence="4" type="ORF">EUGRSUZ_K02500</name>
</gene>
<feature type="compositionally biased region" description="Low complexity" evidence="2">
    <location>
        <begin position="271"/>
        <end position="285"/>
    </location>
</feature>
<evidence type="ECO:0000256" key="1">
    <source>
        <dbReference type="PROSITE-ProRule" id="PRU00042"/>
    </source>
</evidence>
<accession>A0A059A5C5</accession>
<dbReference type="PROSITE" id="PS00028">
    <property type="entry name" value="ZINC_FINGER_C2H2_1"/>
    <property type="match status" value="4"/>
</dbReference>
<evidence type="ECO:0000259" key="3">
    <source>
        <dbReference type="PROSITE" id="PS50157"/>
    </source>
</evidence>
<sequence length="560" mass="62294">MEGDPEFKHVCKLCSKSFPCGRSLGGHMRSHPTNSSPAEMDEKQLSLNTKKLSSSISSTGALTPTNSNNGGYGLRENPKKTWRLSELSEDTSLHEKLCRECGQRFNSWEALFGHMKRHSEKERVPADNSLEDRDSRTSDDRKLAMDSESDGEVIITNRRRRSERRKRYIVTTATASSSLSFANAPSCVSEIEQEQEEVAMCLMMLSRDVVGHNRGALDFVAESSDNRSRSDVKNLSSDPKKVLKLEKVKENNCESGSLGRGELPLLDQSKTELSSSGKSSRNRSGMDNSNEIHKFKAKSKSKREVPELSVAKDSAEAAGFDRIQKKSFECDKSKRKFSDCDDPELRVKSLKKLTDGFPESGKVLDCREKSKFECTICNKIFHSYQALGGHKASHNKTKENSAARKERLANRVAAEVSPAPIGNSHDKLVKSCKIEKGNADGMTHLSGQKVEDFNGLNKCKKQHECPVCLKIFSSGQALGGHKRSHLLPTNARSLVITKPIPEIRDFLDLNLPAPAEDHKNHQQDEEEEEEEEEGSSHVSFSSWWVGSNPNNHVALTGLNC</sequence>
<dbReference type="OMA" id="YKPWWVV"/>
<feature type="domain" description="C2H2-type" evidence="3">
    <location>
        <begin position="9"/>
        <end position="36"/>
    </location>
</feature>
<feature type="domain" description="C2H2-type" evidence="3">
    <location>
        <begin position="463"/>
        <end position="485"/>
    </location>
</feature>
<dbReference type="InParanoid" id="A0A059A5C5"/>
<dbReference type="EMBL" id="KK198763">
    <property type="protein sequence ID" value="KCW48876.1"/>
    <property type="molecule type" value="Genomic_DNA"/>
</dbReference>
<feature type="region of interest" description="Disordered" evidence="2">
    <location>
        <begin position="117"/>
        <end position="153"/>
    </location>
</feature>
<dbReference type="KEGG" id="egr:104425995"/>
<proteinExistence type="predicted"/>
<feature type="region of interest" description="Disordered" evidence="2">
    <location>
        <begin position="513"/>
        <end position="542"/>
    </location>
</feature>
<dbReference type="STRING" id="71139.A0A059A5C5"/>
<feature type="region of interest" description="Disordered" evidence="2">
    <location>
        <begin position="52"/>
        <end position="77"/>
    </location>
</feature>
<feature type="domain" description="C2H2-type" evidence="3">
    <location>
        <begin position="372"/>
        <end position="399"/>
    </location>
</feature>
<dbReference type="GO" id="GO:0008270">
    <property type="term" value="F:zinc ion binding"/>
    <property type="evidence" value="ECO:0007669"/>
    <property type="project" value="UniProtKB-KW"/>
</dbReference>
<feature type="compositionally biased region" description="Acidic residues" evidence="2">
    <location>
        <begin position="524"/>
        <end position="533"/>
    </location>
</feature>
<dbReference type="Pfam" id="PF13912">
    <property type="entry name" value="zf-C2H2_6"/>
    <property type="match status" value="4"/>
</dbReference>
<dbReference type="InterPro" id="IPR013087">
    <property type="entry name" value="Znf_C2H2_type"/>
</dbReference>
<dbReference type="PROSITE" id="PS50157">
    <property type="entry name" value="ZINC_FINGER_C2H2_2"/>
    <property type="match status" value="4"/>
</dbReference>
<reference evidence="4" key="1">
    <citation type="submission" date="2013-07" db="EMBL/GenBank/DDBJ databases">
        <title>The genome of Eucalyptus grandis.</title>
        <authorList>
            <person name="Schmutz J."/>
            <person name="Hayes R."/>
            <person name="Myburg A."/>
            <person name="Tuskan G."/>
            <person name="Grattapaglia D."/>
            <person name="Rokhsar D.S."/>
        </authorList>
    </citation>
    <scope>NUCLEOTIDE SEQUENCE</scope>
    <source>
        <tissue evidence="4">Leaf extractions</tissue>
    </source>
</reference>
<dbReference type="PANTHER" id="PTHR46869">
    <property type="entry name" value="C2H2-LIKE ZINC FINGER PROTEIN"/>
    <property type="match status" value="1"/>
</dbReference>
<feature type="domain" description="C2H2-type" evidence="3">
    <location>
        <begin position="96"/>
        <end position="123"/>
    </location>
</feature>
<dbReference type="PANTHER" id="PTHR46869:SF6">
    <property type="entry name" value="C2H2-TYPE DOMAIN-CONTAINING PROTEIN"/>
    <property type="match status" value="1"/>
</dbReference>
<dbReference type="Gramene" id="KCW48876">
    <property type="protein sequence ID" value="KCW48876"/>
    <property type="gene ID" value="EUGRSUZ_K02500"/>
</dbReference>
<organism evidence="4">
    <name type="scientific">Eucalyptus grandis</name>
    <name type="common">Flooded gum</name>
    <dbReference type="NCBI Taxonomy" id="71139"/>
    <lineage>
        <taxon>Eukaryota</taxon>
        <taxon>Viridiplantae</taxon>
        <taxon>Streptophyta</taxon>
        <taxon>Embryophyta</taxon>
        <taxon>Tracheophyta</taxon>
        <taxon>Spermatophyta</taxon>
        <taxon>Magnoliopsida</taxon>
        <taxon>eudicotyledons</taxon>
        <taxon>Gunneridae</taxon>
        <taxon>Pentapetalae</taxon>
        <taxon>rosids</taxon>
        <taxon>malvids</taxon>
        <taxon>Myrtales</taxon>
        <taxon>Myrtaceae</taxon>
        <taxon>Myrtoideae</taxon>
        <taxon>Eucalypteae</taxon>
        <taxon>Eucalyptus</taxon>
    </lineage>
</organism>
<evidence type="ECO:0000256" key="2">
    <source>
        <dbReference type="SAM" id="MobiDB-lite"/>
    </source>
</evidence>
<dbReference type="OrthoDB" id="9451254at2759"/>
<name>A0A059A5C5_EUCGR</name>
<keyword evidence="1" id="KW-0862">Zinc</keyword>
<feature type="region of interest" description="Disordered" evidence="2">
    <location>
        <begin position="253"/>
        <end position="313"/>
    </location>
</feature>
<feature type="compositionally biased region" description="Basic and acidic residues" evidence="2">
    <location>
        <begin position="119"/>
        <end position="145"/>
    </location>
</feature>
<keyword evidence="1" id="KW-0863">Zinc-finger</keyword>
<dbReference type="SMART" id="SM00355">
    <property type="entry name" value="ZnF_C2H2"/>
    <property type="match status" value="4"/>
</dbReference>
<protein>
    <recommendedName>
        <fullName evidence="3">C2H2-type domain-containing protein</fullName>
    </recommendedName>
</protein>
<dbReference type="eggNOG" id="KOG1721">
    <property type="taxonomic scope" value="Eukaryota"/>
</dbReference>
<dbReference type="SUPFAM" id="SSF57667">
    <property type="entry name" value="beta-beta-alpha zinc fingers"/>
    <property type="match status" value="2"/>
</dbReference>